<evidence type="ECO:0000259" key="8">
    <source>
        <dbReference type="PROSITE" id="PS51781"/>
    </source>
</evidence>
<evidence type="ECO:0000256" key="6">
    <source>
        <dbReference type="SAM" id="Coils"/>
    </source>
</evidence>
<dbReference type="EMBL" id="APLQ01000014">
    <property type="protein sequence ID" value="ENO13598.1"/>
    <property type="molecule type" value="Genomic_DNA"/>
</dbReference>
<evidence type="ECO:0000256" key="5">
    <source>
        <dbReference type="ARBA" id="ARBA00023136"/>
    </source>
</evidence>
<feature type="domain" description="SH3b" evidence="8">
    <location>
        <begin position="49"/>
        <end position="114"/>
    </location>
</feature>
<dbReference type="InterPro" id="IPR003646">
    <property type="entry name" value="SH3-like_bac-type"/>
</dbReference>
<dbReference type="SMART" id="SM00287">
    <property type="entry name" value="SH3b"/>
    <property type="match status" value="1"/>
</dbReference>
<gene>
    <name evidence="9" type="ORF">J057_19420</name>
</gene>
<keyword evidence="2 7" id="KW-0812">Transmembrane</keyword>
<accession>N6WXT9</accession>
<dbReference type="Gene3D" id="2.30.30.40">
    <property type="entry name" value="SH3 Domains"/>
    <property type="match status" value="1"/>
</dbReference>
<dbReference type="RefSeq" id="WP_004581819.1">
    <property type="nucleotide sequence ID" value="NZ_AP028878.1"/>
</dbReference>
<keyword evidence="3" id="KW-0732">Signal</keyword>
<feature type="coiled-coil region" evidence="6">
    <location>
        <begin position="113"/>
        <end position="213"/>
    </location>
</feature>
<dbReference type="PROSITE" id="PS51781">
    <property type="entry name" value="SH3B"/>
    <property type="match status" value="1"/>
</dbReference>
<sequence length="249" mass="28080">MRPENKQERFVVIHKPFALNKLFSPSKLLVPNKLLVAVLLAALSIPVLAQTRYVDDELLIMLRSGAGNQFRILDSLTSGTRLEVLEEDASGYSRVRTSDGQEGWVLTRYLSAEPIARDRLSAAQRRLEQAEAELKQSQEQLSSLRAERNELASSEETLESRVGNLSTELERIKEVSSNALTLDRRNRELQESNQQLRKEVEVLTAENERLEAKKESDFMLLGAMLVGAGVLIAVVLPWLKPTRKTDNWA</sequence>
<reference evidence="9 10" key="1">
    <citation type="journal article" date="2013" name="Genome Announc.">
        <title>Genome Sequence of the Polycyclic Aromatic Hydrocarbon-Degrading Bacterium Strain Marinobacter nanhaiticus D15-8WT.</title>
        <authorList>
            <person name="Cui Z."/>
            <person name="Gao W."/>
            <person name="Li Q."/>
            <person name="Xu G."/>
            <person name="Zheng L."/>
        </authorList>
    </citation>
    <scope>NUCLEOTIDE SEQUENCE [LARGE SCALE GENOMIC DNA]</scope>
    <source>
        <strain evidence="9 10">D15-8W</strain>
    </source>
</reference>
<keyword evidence="4 7" id="KW-1133">Transmembrane helix</keyword>
<dbReference type="AlphaFoldDB" id="N6WXT9"/>
<evidence type="ECO:0000256" key="2">
    <source>
        <dbReference type="ARBA" id="ARBA00022692"/>
    </source>
</evidence>
<comment type="subcellular location">
    <subcellularLocation>
        <location evidence="1">Membrane</location>
        <topology evidence="1">Single-pass membrane protein</topology>
    </subcellularLocation>
</comment>
<dbReference type="PATRIC" id="fig|626887.3.peg.3880"/>
<organism evidence="9 10">
    <name type="scientific">Marinobacter nanhaiticus D15-8W</name>
    <dbReference type="NCBI Taxonomy" id="626887"/>
    <lineage>
        <taxon>Bacteria</taxon>
        <taxon>Pseudomonadati</taxon>
        <taxon>Pseudomonadota</taxon>
        <taxon>Gammaproteobacteria</taxon>
        <taxon>Pseudomonadales</taxon>
        <taxon>Marinobacteraceae</taxon>
        <taxon>Marinobacter</taxon>
    </lineage>
</organism>
<dbReference type="Proteomes" id="UP000013165">
    <property type="component" value="Unassembled WGS sequence"/>
</dbReference>
<dbReference type="NCBIfam" id="TIGR04211">
    <property type="entry name" value="SH3_and_anchor"/>
    <property type="match status" value="1"/>
</dbReference>
<name>N6WXT9_9GAMM</name>
<evidence type="ECO:0000256" key="4">
    <source>
        <dbReference type="ARBA" id="ARBA00022989"/>
    </source>
</evidence>
<protein>
    <submittedName>
        <fullName evidence="9">TIGR04211 family SH3 domain-containing protein</fullName>
    </submittedName>
</protein>
<dbReference type="PIRSF" id="PIRSF006158">
    <property type="entry name" value="UCP006158_SH3"/>
    <property type="match status" value="1"/>
</dbReference>
<dbReference type="InterPro" id="IPR016476">
    <property type="entry name" value="SH3_dom_pro"/>
</dbReference>
<proteinExistence type="predicted"/>
<keyword evidence="5 7" id="KW-0472">Membrane</keyword>
<comment type="caution">
    <text evidence="9">The sequence shown here is derived from an EMBL/GenBank/DDBJ whole genome shotgun (WGS) entry which is preliminary data.</text>
</comment>
<dbReference type="Pfam" id="PF08239">
    <property type="entry name" value="SH3_3"/>
    <property type="match status" value="1"/>
</dbReference>
<evidence type="ECO:0000313" key="10">
    <source>
        <dbReference type="Proteomes" id="UP000013165"/>
    </source>
</evidence>
<feature type="transmembrane region" description="Helical" evidence="7">
    <location>
        <begin position="218"/>
        <end position="239"/>
    </location>
</feature>
<keyword evidence="6" id="KW-0175">Coiled coil</keyword>
<evidence type="ECO:0000313" key="9">
    <source>
        <dbReference type="EMBL" id="ENO13598.1"/>
    </source>
</evidence>
<dbReference type="STRING" id="626887.J057_19420"/>
<evidence type="ECO:0000256" key="1">
    <source>
        <dbReference type="ARBA" id="ARBA00004167"/>
    </source>
</evidence>
<dbReference type="GO" id="GO:0016020">
    <property type="term" value="C:membrane"/>
    <property type="evidence" value="ECO:0007669"/>
    <property type="project" value="UniProtKB-SubCell"/>
</dbReference>
<dbReference type="HOGENOM" id="CLU_094106_1_0_6"/>
<dbReference type="eggNOG" id="COG3807">
    <property type="taxonomic scope" value="Bacteria"/>
</dbReference>
<evidence type="ECO:0000256" key="7">
    <source>
        <dbReference type="SAM" id="Phobius"/>
    </source>
</evidence>
<dbReference type="OrthoDB" id="9790951at2"/>
<evidence type="ECO:0000256" key="3">
    <source>
        <dbReference type="ARBA" id="ARBA00022729"/>
    </source>
</evidence>
<keyword evidence="10" id="KW-1185">Reference proteome</keyword>